<name>A0A4R4VDZ2_9ACTN</name>
<feature type="region of interest" description="Disordered" evidence="1">
    <location>
        <begin position="1"/>
        <end position="132"/>
    </location>
</feature>
<organism evidence="2 3">
    <name type="scientific">Nonomuraea deserti</name>
    <dbReference type="NCBI Taxonomy" id="1848322"/>
    <lineage>
        <taxon>Bacteria</taxon>
        <taxon>Bacillati</taxon>
        <taxon>Actinomycetota</taxon>
        <taxon>Actinomycetes</taxon>
        <taxon>Streptosporangiales</taxon>
        <taxon>Streptosporangiaceae</taxon>
        <taxon>Nonomuraea</taxon>
    </lineage>
</organism>
<evidence type="ECO:0000256" key="1">
    <source>
        <dbReference type="SAM" id="MobiDB-lite"/>
    </source>
</evidence>
<comment type="caution">
    <text evidence="2">The sequence shown here is derived from an EMBL/GenBank/DDBJ whole genome shotgun (WGS) entry which is preliminary data.</text>
</comment>
<feature type="compositionally biased region" description="Gly residues" evidence="1">
    <location>
        <begin position="123"/>
        <end position="132"/>
    </location>
</feature>
<keyword evidence="3" id="KW-1185">Reference proteome</keyword>
<accession>A0A4R4VDZ2</accession>
<reference evidence="2 3" key="1">
    <citation type="submission" date="2019-03" db="EMBL/GenBank/DDBJ databases">
        <title>Draft genome sequences of novel Actinobacteria.</title>
        <authorList>
            <person name="Sahin N."/>
            <person name="Ay H."/>
            <person name="Saygin H."/>
        </authorList>
    </citation>
    <scope>NUCLEOTIDE SEQUENCE [LARGE SCALE GENOMIC DNA]</scope>
    <source>
        <strain evidence="2 3">KC310</strain>
    </source>
</reference>
<protein>
    <submittedName>
        <fullName evidence="2">Uncharacterized protein</fullName>
    </submittedName>
</protein>
<proteinExistence type="predicted"/>
<evidence type="ECO:0000313" key="3">
    <source>
        <dbReference type="Proteomes" id="UP000295258"/>
    </source>
</evidence>
<feature type="compositionally biased region" description="Pro residues" evidence="1">
    <location>
        <begin position="1"/>
        <end position="44"/>
    </location>
</feature>
<gene>
    <name evidence="2" type="ORF">E1292_29635</name>
</gene>
<sequence>PPPRPPPPAPPSPGTPPPGAPPPGTPPRRPASPPPVVEVPPPEPGASGCGGGSFVGGVPRSAAASWVPRGSFHHRSGVSGRPEASRGTPVSAMPAIPIASGPRPARAAHSAKPPRRRPRGWAGRAGSGGVRR</sequence>
<dbReference type="EMBL" id="SMKO01000098">
    <property type="protein sequence ID" value="TDD00185.1"/>
    <property type="molecule type" value="Genomic_DNA"/>
</dbReference>
<dbReference type="Proteomes" id="UP000295258">
    <property type="component" value="Unassembled WGS sequence"/>
</dbReference>
<feature type="non-terminal residue" evidence="2">
    <location>
        <position position="1"/>
    </location>
</feature>
<evidence type="ECO:0000313" key="2">
    <source>
        <dbReference type="EMBL" id="TDD00185.1"/>
    </source>
</evidence>
<dbReference type="AlphaFoldDB" id="A0A4R4VDZ2"/>